<dbReference type="EMBL" id="JAGFNK010000009">
    <property type="protein sequence ID" value="KAI9512385.1"/>
    <property type="molecule type" value="Genomic_DNA"/>
</dbReference>
<protein>
    <submittedName>
        <fullName evidence="1">Uncharacterized protein</fullName>
    </submittedName>
</protein>
<reference evidence="1" key="1">
    <citation type="submission" date="2021-03" db="EMBL/GenBank/DDBJ databases">
        <title>Evolutionary priming and transition to the ectomycorrhizal habit in an iconic lineage of mushroom-forming fungi: is preadaptation a requirement?</title>
        <authorList>
            <consortium name="DOE Joint Genome Institute"/>
            <person name="Looney B.P."/>
            <person name="Miyauchi S."/>
            <person name="Morin E."/>
            <person name="Drula E."/>
            <person name="Courty P.E."/>
            <person name="Chicoki N."/>
            <person name="Fauchery L."/>
            <person name="Kohler A."/>
            <person name="Kuo A."/>
            <person name="LaButti K."/>
            <person name="Pangilinan J."/>
            <person name="Lipzen A."/>
            <person name="Riley R."/>
            <person name="Andreopoulos W."/>
            <person name="He G."/>
            <person name="Johnson J."/>
            <person name="Barry K.W."/>
            <person name="Grigoriev I.V."/>
            <person name="Nagy L."/>
            <person name="Hibbett D."/>
            <person name="Henrissat B."/>
            <person name="Matheny P.B."/>
            <person name="Labbe J."/>
            <person name="Martin A.F."/>
        </authorList>
    </citation>
    <scope>NUCLEOTIDE SEQUENCE</scope>
    <source>
        <strain evidence="1">BPL698</strain>
    </source>
</reference>
<accession>A0ACC0UM51</accession>
<evidence type="ECO:0000313" key="2">
    <source>
        <dbReference type="Proteomes" id="UP001207468"/>
    </source>
</evidence>
<sequence>MSTSGSGAKRGESMLAEEWQLQILWELHQKLPHPTVEQRRLLATQTGLDVKWITRWFMRVNRASKSKPRPTATTSTKVRITSIGPVNSANMADATTTSGASPCLLSGAMREFCRC</sequence>
<dbReference type="Proteomes" id="UP001207468">
    <property type="component" value="Unassembled WGS sequence"/>
</dbReference>
<evidence type="ECO:0000313" key="1">
    <source>
        <dbReference type="EMBL" id="KAI9512385.1"/>
    </source>
</evidence>
<keyword evidence="2" id="KW-1185">Reference proteome</keyword>
<gene>
    <name evidence="1" type="ORF">F5148DRAFT_898393</name>
</gene>
<name>A0ACC0UM51_9AGAM</name>
<comment type="caution">
    <text evidence="1">The sequence shown here is derived from an EMBL/GenBank/DDBJ whole genome shotgun (WGS) entry which is preliminary data.</text>
</comment>
<proteinExistence type="predicted"/>
<organism evidence="1 2">
    <name type="scientific">Russula earlei</name>
    <dbReference type="NCBI Taxonomy" id="71964"/>
    <lineage>
        <taxon>Eukaryota</taxon>
        <taxon>Fungi</taxon>
        <taxon>Dikarya</taxon>
        <taxon>Basidiomycota</taxon>
        <taxon>Agaricomycotina</taxon>
        <taxon>Agaricomycetes</taxon>
        <taxon>Russulales</taxon>
        <taxon>Russulaceae</taxon>
        <taxon>Russula</taxon>
    </lineage>
</organism>